<feature type="transmembrane region" description="Helical" evidence="6">
    <location>
        <begin position="117"/>
        <end position="135"/>
    </location>
</feature>
<keyword evidence="3 6" id="KW-0812">Transmembrane</keyword>
<proteinExistence type="predicted"/>
<name>A0A7K1XTV6_9SPHI</name>
<reference evidence="8 9" key="1">
    <citation type="submission" date="2019-11" db="EMBL/GenBank/DDBJ databases">
        <title>Pedobacter sp. HMF7056 Genome sequencing and assembly.</title>
        <authorList>
            <person name="Kang H."/>
            <person name="Kim H."/>
            <person name="Joh K."/>
        </authorList>
    </citation>
    <scope>NUCLEOTIDE SEQUENCE [LARGE SCALE GENOMIC DNA]</scope>
    <source>
        <strain evidence="8 9">HMF7056</strain>
    </source>
</reference>
<feature type="transmembrane region" description="Helical" evidence="6">
    <location>
        <begin position="15"/>
        <end position="33"/>
    </location>
</feature>
<keyword evidence="2" id="KW-1003">Cell membrane</keyword>
<evidence type="ECO:0000256" key="6">
    <source>
        <dbReference type="SAM" id="Phobius"/>
    </source>
</evidence>
<evidence type="ECO:0000256" key="3">
    <source>
        <dbReference type="ARBA" id="ARBA00022692"/>
    </source>
</evidence>
<accession>A0A7K1XTV6</accession>
<protein>
    <submittedName>
        <fullName evidence="8">EamA family transporter</fullName>
    </submittedName>
</protein>
<dbReference type="PANTHER" id="PTHR32322">
    <property type="entry name" value="INNER MEMBRANE TRANSPORTER"/>
    <property type="match status" value="1"/>
</dbReference>
<keyword evidence="4 6" id="KW-1133">Transmembrane helix</keyword>
<feature type="domain" description="EamA" evidence="7">
    <location>
        <begin position="165"/>
        <end position="295"/>
    </location>
</feature>
<dbReference type="RefSeq" id="WP_160904960.1">
    <property type="nucleotide sequence ID" value="NZ_WVHS01000001.1"/>
</dbReference>
<feature type="domain" description="EamA" evidence="7">
    <location>
        <begin position="15"/>
        <end position="157"/>
    </location>
</feature>
<comment type="subcellular location">
    <subcellularLocation>
        <location evidence="1">Cell membrane</location>
        <topology evidence="1">Multi-pass membrane protein</topology>
    </subcellularLocation>
</comment>
<evidence type="ECO:0000256" key="4">
    <source>
        <dbReference type="ARBA" id="ARBA00022989"/>
    </source>
</evidence>
<feature type="transmembrane region" description="Helical" evidence="6">
    <location>
        <begin position="221"/>
        <end position="243"/>
    </location>
</feature>
<sequence length="311" mass="34464">MANDPVGNSPGRLKYYAAAIGAAVIWGFFSISLRSLRAYPPEQILYYRIFTSLLVTWLLIALFRRKAIAADLTRFRSVIPAARKRIVWLTFLAGILITGNWYTFIYAINNVSLKSAAFAYMVCPLITATGGFLLLKEQLSTLKLGGIIIAFVSIAILAKGSLTEVLWSVFIAALYAFYLIIQRVIRDADKLTMLGIHLFIAAVLVIPLYAAHFTAFPVAGFFWLQILIISVVFTIIPLFLSLYALTGIPSSTMGIIIYVNPVIAFTVAFFYFHEGITLHQSLAYLLLLSAVIVFNWGIISKIGKREPGTGM</sequence>
<keyword evidence="9" id="KW-1185">Reference proteome</keyword>
<dbReference type="EMBL" id="WVHS01000001">
    <property type="protein sequence ID" value="MXV13946.1"/>
    <property type="molecule type" value="Genomic_DNA"/>
</dbReference>
<feature type="transmembrane region" description="Helical" evidence="6">
    <location>
        <begin position="278"/>
        <end position="299"/>
    </location>
</feature>
<evidence type="ECO:0000313" key="9">
    <source>
        <dbReference type="Proteomes" id="UP000451233"/>
    </source>
</evidence>
<dbReference type="Pfam" id="PF00892">
    <property type="entry name" value="EamA"/>
    <property type="match status" value="2"/>
</dbReference>
<evidence type="ECO:0000256" key="5">
    <source>
        <dbReference type="ARBA" id="ARBA00023136"/>
    </source>
</evidence>
<dbReference type="PANTHER" id="PTHR32322:SF18">
    <property type="entry name" value="S-ADENOSYLMETHIONINE_S-ADENOSYLHOMOCYSTEINE TRANSPORTER"/>
    <property type="match status" value="1"/>
</dbReference>
<dbReference type="InterPro" id="IPR050638">
    <property type="entry name" value="AA-Vitamin_Transporters"/>
</dbReference>
<evidence type="ECO:0000313" key="8">
    <source>
        <dbReference type="EMBL" id="MXV13946.1"/>
    </source>
</evidence>
<feature type="transmembrane region" description="Helical" evidence="6">
    <location>
        <begin position="255"/>
        <end position="272"/>
    </location>
</feature>
<evidence type="ECO:0000256" key="2">
    <source>
        <dbReference type="ARBA" id="ARBA00022475"/>
    </source>
</evidence>
<keyword evidence="5 6" id="KW-0472">Membrane</keyword>
<dbReference type="GO" id="GO:0005886">
    <property type="term" value="C:plasma membrane"/>
    <property type="evidence" value="ECO:0007669"/>
    <property type="project" value="UniProtKB-SubCell"/>
</dbReference>
<feature type="transmembrane region" description="Helical" evidence="6">
    <location>
        <begin position="45"/>
        <end position="65"/>
    </location>
</feature>
<dbReference type="InterPro" id="IPR000620">
    <property type="entry name" value="EamA_dom"/>
</dbReference>
<feature type="transmembrane region" description="Helical" evidence="6">
    <location>
        <begin position="142"/>
        <end position="159"/>
    </location>
</feature>
<dbReference type="AlphaFoldDB" id="A0A7K1XTV6"/>
<evidence type="ECO:0000256" key="1">
    <source>
        <dbReference type="ARBA" id="ARBA00004651"/>
    </source>
</evidence>
<organism evidence="8 9">
    <name type="scientific">Hufsiella ginkgonis</name>
    <dbReference type="NCBI Taxonomy" id="2695274"/>
    <lineage>
        <taxon>Bacteria</taxon>
        <taxon>Pseudomonadati</taxon>
        <taxon>Bacteroidota</taxon>
        <taxon>Sphingobacteriia</taxon>
        <taxon>Sphingobacteriales</taxon>
        <taxon>Sphingobacteriaceae</taxon>
        <taxon>Hufsiella</taxon>
    </lineage>
</organism>
<feature type="transmembrane region" description="Helical" evidence="6">
    <location>
        <begin position="165"/>
        <end position="181"/>
    </location>
</feature>
<evidence type="ECO:0000259" key="7">
    <source>
        <dbReference type="Pfam" id="PF00892"/>
    </source>
</evidence>
<comment type="caution">
    <text evidence="8">The sequence shown here is derived from an EMBL/GenBank/DDBJ whole genome shotgun (WGS) entry which is preliminary data.</text>
</comment>
<dbReference type="InterPro" id="IPR037185">
    <property type="entry name" value="EmrE-like"/>
</dbReference>
<dbReference type="Proteomes" id="UP000451233">
    <property type="component" value="Unassembled WGS sequence"/>
</dbReference>
<dbReference type="SUPFAM" id="SSF103481">
    <property type="entry name" value="Multidrug resistance efflux transporter EmrE"/>
    <property type="match status" value="2"/>
</dbReference>
<gene>
    <name evidence="8" type="ORF">GS398_01430</name>
</gene>
<feature type="transmembrane region" description="Helical" evidence="6">
    <location>
        <begin position="86"/>
        <end position="105"/>
    </location>
</feature>
<feature type="transmembrane region" description="Helical" evidence="6">
    <location>
        <begin position="193"/>
        <end position="215"/>
    </location>
</feature>